<name>A0A9D1LVA1_9FIRM</name>
<dbReference type="GO" id="GO:0051539">
    <property type="term" value="F:4 iron, 4 sulfur cluster binding"/>
    <property type="evidence" value="ECO:0007669"/>
    <property type="project" value="UniProtKB-KW"/>
</dbReference>
<protein>
    <submittedName>
        <fullName evidence="6">FAD-dependent oxidoreductase</fullName>
    </submittedName>
</protein>
<dbReference type="PANTHER" id="PTHR43498">
    <property type="entry name" value="FERREDOXIN:COB-COM HETERODISULFIDE REDUCTASE SUBUNIT A"/>
    <property type="match status" value="1"/>
</dbReference>
<organism evidence="6 7">
    <name type="scientific">Candidatus Avimonoglobus intestinipullorum</name>
    <dbReference type="NCBI Taxonomy" id="2840699"/>
    <lineage>
        <taxon>Bacteria</taxon>
        <taxon>Bacillati</taxon>
        <taxon>Bacillota</taxon>
        <taxon>Clostridia</taxon>
        <taxon>Eubacteriales</taxon>
        <taxon>Candidatus Avimonoglobus</taxon>
    </lineage>
</organism>
<keyword evidence="3" id="KW-0560">Oxidoreductase</keyword>
<dbReference type="AlphaFoldDB" id="A0A9D1LVA1"/>
<keyword evidence="1" id="KW-0004">4Fe-4S</keyword>
<evidence type="ECO:0000313" key="6">
    <source>
        <dbReference type="EMBL" id="HIU48615.1"/>
    </source>
</evidence>
<dbReference type="InterPro" id="IPR036188">
    <property type="entry name" value="FAD/NAD-bd_sf"/>
</dbReference>
<sequence>MYDLIVGGGGFAGIAAACSAAREGLSVLLIEKSGFLGGAACNCYVNPFMRYHVTLNGEDRMIADGLFRSILTRLEKKDALMKNRRGFNEELLKLIFDEMAEEYGIKVLLHSYIIAAQTEDAVLKRVTVATKSGTMDFEARYFIDATGDADLSVLAGCGWHLGRAADNLCQPMTLCFRIAGVDFDKLTPEVWKEANALYTTYRMEGKIKNPREDILHFPHVAEGVIHLNSTRIVKKNPVDVFDISAAEQLARKQEYELYTFLKEHVPGFENSVLLASAPEIGVRESRLIEGEYTLTEADLKNCTKFEDAIAACNYDIDIHNPAGSGTSHYFFKENEYYTIPFRCLQPKGMKNLLTTGRCISSTHEAQASYRIMPTCCALGEAAGTAIGVCAAQNVPCTDADVPLIRQKLIENGAFLG</sequence>
<evidence type="ECO:0000256" key="1">
    <source>
        <dbReference type="ARBA" id="ARBA00022485"/>
    </source>
</evidence>
<dbReference type="SUPFAM" id="SSF51905">
    <property type="entry name" value="FAD/NAD(P)-binding domain"/>
    <property type="match status" value="1"/>
</dbReference>
<dbReference type="Pfam" id="PF12831">
    <property type="entry name" value="FAD_oxidored"/>
    <property type="match status" value="1"/>
</dbReference>
<evidence type="ECO:0000256" key="2">
    <source>
        <dbReference type="ARBA" id="ARBA00022723"/>
    </source>
</evidence>
<comment type="caution">
    <text evidence="6">The sequence shown here is derived from an EMBL/GenBank/DDBJ whole genome shotgun (WGS) entry which is preliminary data.</text>
</comment>
<proteinExistence type="predicted"/>
<keyword evidence="5" id="KW-0411">Iron-sulfur</keyword>
<evidence type="ECO:0000256" key="3">
    <source>
        <dbReference type="ARBA" id="ARBA00023002"/>
    </source>
</evidence>
<reference evidence="6" key="1">
    <citation type="submission" date="2020-10" db="EMBL/GenBank/DDBJ databases">
        <authorList>
            <person name="Gilroy R."/>
        </authorList>
    </citation>
    <scope>NUCLEOTIDE SEQUENCE</scope>
    <source>
        <strain evidence="6">ChiSjej4B22-9803</strain>
    </source>
</reference>
<evidence type="ECO:0000256" key="5">
    <source>
        <dbReference type="ARBA" id="ARBA00023014"/>
    </source>
</evidence>
<evidence type="ECO:0000256" key="4">
    <source>
        <dbReference type="ARBA" id="ARBA00023004"/>
    </source>
</evidence>
<gene>
    <name evidence="6" type="ORF">IAB04_04575</name>
</gene>
<evidence type="ECO:0000313" key="7">
    <source>
        <dbReference type="Proteomes" id="UP000824111"/>
    </source>
</evidence>
<dbReference type="EMBL" id="DVND01000121">
    <property type="protein sequence ID" value="HIU48615.1"/>
    <property type="molecule type" value="Genomic_DNA"/>
</dbReference>
<accession>A0A9D1LVA1</accession>
<dbReference type="Gene3D" id="3.50.50.60">
    <property type="entry name" value="FAD/NAD(P)-binding domain"/>
    <property type="match status" value="1"/>
</dbReference>
<keyword evidence="4" id="KW-0408">Iron</keyword>
<dbReference type="InterPro" id="IPR039650">
    <property type="entry name" value="HdrA-like"/>
</dbReference>
<keyword evidence="2" id="KW-0479">Metal-binding</keyword>
<dbReference type="PANTHER" id="PTHR43498:SF1">
    <property type="entry name" value="COB--COM HETERODISULFIDE REDUCTASE IRON-SULFUR SUBUNIT A"/>
    <property type="match status" value="1"/>
</dbReference>
<dbReference type="Proteomes" id="UP000824111">
    <property type="component" value="Unassembled WGS sequence"/>
</dbReference>
<reference evidence="6" key="2">
    <citation type="journal article" date="2021" name="PeerJ">
        <title>Extensive microbial diversity within the chicken gut microbiome revealed by metagenomics and culture.</title>
        <authorList>
            <person name="Gilroy R."/>
            <person name="Ravi A."/>
            <person name="Getino M."/>
            <person name="Pursley I."/>
            <person name="Horton D.L."/>
            <person name="Alikhan N.F."/>
            <person name="Baker D."/>
            <person name="Gharbi K."/>
            <person name="Hall N."/>
            <person name="Watson M."/>
            <person name="Adriaenssens E.M."/>
            <person name="Foster-Nyarko E."/>
            <person name="Jarju S."/>
            <person name="Secka A."/>
            <person name="Antonio M."/>
            <person name="Oren A."/>
            <person name="Chaudhuri R.R."/>
            <person name="La Ragione R."/>
            <person name="Hildebrand F."/>
            <person name="Pallen M.J."/>
        </authorList>
    </citation>
    <scope>NUCLEOTIDE SEQUENCE</scope>
    <source>
        <strain evidence="6">ChiSjej4B22-9803</strain>
    </source>
</reference>
<dbReference type="GO" id="GO:0046872">
    <property type="term" value="F:metal ion binding"/>
    <property type="evidence" value="ECO:0007669"/>
    <property type="project" value="UniProtKB-KW"/>
</dbReference>
<dbReference type="GO" id="GO:0016491">
    <property type="term" value="F:oxidoreductase activity"/>
    <property type="evidence" value="ECO:0007669"/>
    <property type="project" value="UniProtKB-KW"/>
</dbReference>